<reference evidence="7 8" key="1">
    <citation type="submission" date="2024-06" db="EMBL/GenBank/DDBJ databases">
        <authorList>
            <person name="Woo H."/>
        </authorList>
    </citation>
    <scope>NUCLEOTIDE SEQUENCE [LARGE SCALE GENOMIC DNA]</scope>
    <source>
        <strain evidence="7 8">Si-c</strain>
    </source>
</reference>
<dbReference type="Pfam" id="PF02674">
    <property type="entry name" value="Colicin_V"/>
    <property type="match status" value="1"/>
</dbReference>
<dbReference type="InterPro" id="IPR003825">
    <property type="entry name" value="Colicin-V_CvpA"/>
</dbReference>
<feature type="transmembrane region" description="Helical" evidence="6">
    <location>
        <begin position="31"/>
        <end position="48"/>
    </location>
</feature>
<keyword evidence="4 6" id="KW-0472">Membrane</keyword>
<feature type="transmembrane region" description="Helical" evidence="6">
    <location>
        <begin position="60"/>
        <end position="83"/>
    </location>
</feature>
<gene>
    <name evidence="7" type="ORF">ABQJ54_12380</name>
</gene>
<dbReference type="Proteomes" id="UP001556220">
    <property type="component" value="Unassembled WGS sequence"/>
</dbReference>
<proteinExistence type="predicted"/>
<accession>A0ABV3QFG0</accession>
<dbReference type="InterPro" id="IPR052719">
    <property type="entry name" value="CvpA-like"/>
</dbReference>
<comment type="subcellular location">
    <subcellularLocation>
        <location evidence="1">Membrane</location>
        <topology evidence="1">Multi-pass membrane protein</topology>
    </subcellularLocation>
</comment>
<feature type="region of interest" description="Disordered" evidence="5">
    <location>
        <begin position="188"/>
        <end position="208"/>
    </location>
</feature>
<evidence type="ECO:0000256" key="5">
    <source>
        <dbReference type="SAM" id="MobiDB-lite"/>
    </source>
</evidence>
<keyword evidence="8" id="KW-1185">Reference proteome</keyword>
<dbReference type="RefSeq" id="WP_367854615.1">
    <property type="nucleotide sequence ID" value="NZ_JBFOHK010000003.1"/>
</dbReference>
<comment type="caution">
    <text evidence="7">The sequence shown here is derived from an EMBL/GenBank/DDBJ whole genome shotgun (WGS) entry which is preliminary data.</text>
</comment>
<evidence type="ECO:0000256" key="4">
    <source>
        <dbReference type="ARBA" id="ARBA00023136"/>
    </source>
</evidence>
<protein>
    <submittedName>
        <fullName evidence="7">CvpA family protein</fullName>
    </submittedName>
</protein>
<feature type="transmembrane region" description="Helical" evidence="6">
    <location>
        <begin position="7"/>
        <end position="25"/>
    </location>
</feature>
<evidence type="ECO:0000256" key="2">
    <source>
        <dbReference type="ARBA" id="ARBA00022692"/>
    </source>
</evidence>
<dbReference type="PANTHER" id="PTHR36926:SF1">
    <property type="entry name" value="COLICIN V PRODUCTION PROTEIN"/>
    <property type="match status" value="1"/>
</dbReference>
<evidence type="ECO:0000313" key="7">
    <source>
        <dbReference type="EMBL" id="MEW9572547.1"/>
    </source>
</evidence>
<dbReference type="PANTHER" id="PTHR36926">
    <property type="entry name" value="COLICIN V PRODUCTION PROTEIN"/>
    <property type="match status" value="1"/>
</dbReference>
<organism evidence="7 8">
    <name type="scientific">Rhodanobacter lycopersici</name>
    <dbReference type="NCBI Taxonomy" id="3162487"/>
    <lineage>
        <taxon>Bacteria</taxon>
        <taxon>Pseudomonadati</taxon>
        <taxon>Pseudomonadota</taxon>
        <taxon>Gammaproteobacteria</taxon>
        <taxon>Lysobacterales</taxon>
        <taxon>Rhodanobacteraceae</taxon>
        <taxon>Rhodanobacter</taxon>
    </lineage>
</organism>
<evidence type="ECO:0000256" key="1">
    <source>
        <dbReference type="ARBA" id="ARBA00004141"/>
    </source>
</evidence>
<name>A0ABV3QFG0_9GAMM</name>
<evidence type="ECO:0000256" key="6">
    <source>
        <dbReference type="SAM" id="Phobius"/>
    </source>
</evidence>
<dbReference type="EMBL" id="JBFOHK010000003">
    <property type="protein sequence ID" value="MEW9572547.1"/>
    <property type="molecule type" value="Genomic_DNA"/>
</dbReference>
<evidence type="ECO:0000313" key="8">
    <source>
        <dbReference type="Proteomes" id="UP001556220"/>
    </source>
</evidence>
<sequence>MNWIDYTILGVLGLSVLVGLWRGLVSEVLALVIWIAAFWVAWLFGPAVSERLHMITMPAARVAAGYALCFVLVLVLGALLRFFVQRLLVSTGLSGTDRLLGMVFGLARGVLLVCVLVFLCQFTAFTREQPWRQSMLLPPFQNATIWLGQQVPPGVREHFHPAAVSDSLREHLDPAILHGALRKQLPATISTPGATPAPAATVSSSNHP</sequence>
<feature type="transmembrane region" description="Helical" evidence="6">
    <location>
        <begin position="103"/>
        <end position="125"/>
    </location>
</feature>
<keyword evidence="3 6" id="KW-1133">Transmembrane helix</keyword>
<keyword evidence="2 6" id="KW-0812">Transmembrane</keyword>
<evidence type="ECO:0000256" key="3">
    <source>
        <dbReference type="ARBA" id="ARBA00022989"/>
    </source>
</evidence>